<evidence type="ECO:0000256" key="4">
    <source>
        <dbReference type="SAM" id="MobiDB-lite"/>
    </source>
</evidence>
<keyword evidence="6" id="KW-0449">Lipoprotein</keyword>
<dbReference type="InterPro" id="IPR017871">
    <property type="entry name" value="ABC_transporter-like_CS"/>
</dbReference>
<dbReference type="CDD" id="cd03255">
    <property type="entry name" value="ABC_MJ0796_LolCDE_FtsE"/>
    <property type="match status" value="1"/>
</dbReference>
<name>G4WVN0_9BACT</name>
<dbReference type="PROSITE" id="PS00211">
    <property type="entry name" value="ABC_TRANSPORTER_1"/>
    <property type="match status" value="1"/>
</dbReference>
<dbReference type="InterPro" id="IPR003593">
    <property type="entry name" value="AAA+_ATPase"/>
</dbReference>
<dbReference type="InterPro" id="IPR015854">
    <property type="entry name" value="ABC_transpr_LolD-like"/>
</dbReference>
<dbReference type="PROSITE" id="PS50893">
    <property type="entry name" value="ABC_TRANSPORTER_2"/>
    <property type="match status" value="1"/>
</dbReference>
<keyword evidence="2" id="KW-0547">Nucleotide-binding</keyword>
<dbReference type="GO" id="GO:0016887">
    <property type="term" value="F:ATP hydrolysis activity"/>
    <property type="evidence" value="ECO:0007669"/>
    <property type="project" value="InterPro"/>
</dbReference>
<dbReference type="InterPro" id="IPR027417">
    <property type="entry name" value="P-loop_NTPase"/>
</dbReference>
<dbReference type="Pfam" id="PF00005">
    <property type="entry name" value="ABC_tran"/>
    <property type="match status" value="1"/>
</dbReference>
<reference evidence="6" key="2">
    <citation type="journal article" date="2011" name="J. Bacteriol.">
        <title>Long-chain N-acyl amino acid synthases are linked to the putative PEP-CTERM/exosortase protein-sorting system in Gram-negative bacteria.</title>
        <authorList>
            <person name="Craig J.W."/>
            <person name="Cherry M.A."/>
            <person name="Brady S.F."/>
        </authorList>
    </citation>
    <scope>NUCLEOTIDE SEQUENCE</scope>
</reference>
<dbReference type="Gene3D" id="3.40.50.300">
    <property type="entry name" value="P-loop containing nucleotide triphosphate hydrolases"/>
    <property type="match status" value="1"/>
</dbReference>
<protein>
    <submittedName>
        <fullName evidence="6">LolD lipoprotein releasing system, ATP-binding protein</fullName>
    </submittedName>
</protein>
<dbReference type="AlphaFoldDB" id="G4WVN0"/>
<keyword evidence="3 6" id="KW-0067">ATP-binding</keyword>
<dbReference type="GO" id="GO:0022857">
    <property type="term" value="F:transmembrane transporter activity"/>
    <property type="evidence" value="ECO:0007669"/>
    <property type="project" value="TreeGrafter"/>
</dbReference>
<dbReference type="GO" id="GO:0005886">
    <property type="term" value="C:plasma membrane"/>
    <property type="evidence" value="ECO:0007669"/>
    <property type="project" value="TreeGrafter"/>
</dbReference>
<dbReference type="InterPro" id="IPR003439">
    <property type="entry name" value="ABC_transporter-like_ATP-bd"/>
</dbReference>
<feature type="region of interest" description="Disordered" evidence="4">
    <location>
        <begin position="380"/>
        <end position="404"/>
    </location>
</feature>
<proteinExistence type="predicted"/>
<evidence type="ECO:0000313" key="6">
    <source>
        <dbReference type="EMBL" id="AEQ20482.1"/>
    </source>
</evidence>
<dbReference type="FunFam" id="3.40.50.300:FF:000032">
    <property type="entry name" value="Export ABC transporter ATP-binding protein"/>
    <property type="match status" value="1"/>
</dbReference>
<dbReference type="SUPFAM" id="SSF52540">
    <property type="entry name" value="P-loop containing nucleoside triphosphate hydrolases"/>
    <property type="match status" value="1"/>
</dbReference>
<evidence type="ECO:0000256" key="2">
    <source>
        <dbReference type="ARBA" id="ARBA00022741"/>
    </source>
</evidence>
<dbReference type="PANTHER" id="PTHR24220:SF86">
    <property type="entry name" value="ABC TRANSPORTER ABCH.1"/>
    <property type="match status" value="1"/>
</dbReference>
<feature type="compositionally biased region" description="Low complexity" evidence="4">
    <location>
        <begin position="380"/>
        <end position="391"/>
    </location>
</feature>
<dbReference type="InterPro" id="IPR017911">
    <property type="entry name" value="MacB-like_ATP-bd"/>
</dbReference>
<keyword evidence="1" id="KW-0813">Transport</keyword>
<accession>G4WVN0</accession>
<dbReference type="GO" id="GO:0005524">
    <property type="term" value="F:ATP binding"/>
    <property type="evidence" value="ECO:0007669"/>
    <property type="project" value="UniProtKB-KW"/>
</dbReference>
<dbReference type="SMART" id="SM00382">
    <property type="entry name" value="AAA"/>
    <property type="match status" value="1"/>
</dbReference>
<dbReference type="PANTHER" id="PTHR24220">
    <property type="entry name" value="IMPORT ATP-BINDING PROTEIN"/>
    <property type="match status" value="1"/>
</dbReference>
<sequence>MSLVRVVNISKTYRLGSQDVYALKEVSLDVKEGVFLAIAGPSGSGKSTLLNMIGCIDTPTSGHITINGRELTGKTPDELANVRARTIGFIFQTFNLLPVLSAEENIEYPLLQFPELNKKDRRRRVEMFLDVVKLSKFGKHRPNEMSGGQRQRVAIARALATNSKIVLADEPTANLDHATGNSILELMREINRSSGTTFIFSTHDQRVMNMADHLVRLEDGVVTAVAKRGMNTKWVIVNDRPIDEEDDPLADPLTHAVAEEVEEKLAAFQNQDGPNASAVNDMAHTWDSARQSAVEHEAIAKTLTTTEAIRLAAATRISLAQSEAKLKLAEIASGEVKDTIDEMFAAQEKIEIEAMLKIKTMKDAAIKKTATGMTALPAEGKAHGAAAALSPELPPPNADSTTAK</sequence>
<feature type="domain" description="ABC transporter" evidence="5">
    <location>
        <begin position="4"/>
        <end position="244"/>
    </location>
</feature>
<evidence type="ECO:0000256" key="1">
    <source>
        <dbReference type="ARBA" id="ARBA00022448"/>
    </source>
</evidence>
<evidence type="ECO:0000256" key="3">
    <source>
        <dbReference type="ARBA" id="ARBA00022840"/>
    </source>
</evidence>
<dbReference type="EMBL" id="JF429411">
    <property type="protein sequence ID" value="AEQ20482.1"/>
    <property type="molecule type" value="Genomic_DNA"/>
</dbReference>
<organism evidence="6">
    <name type="scientific">uncultured bacterium CSL142</name>
    <dbReference type="NCBI Taxonomy" id="1091569"/>
    <lineage>
        <taxon>Bacteria</taxon>
        <taxon>environmental samples</taxon>
    </lineage>
</organism>
<dbReference type="GO" id="GO:0098796">
    <property type="term" value="C:membrane protein complex"/>
    <property type="evidence" value="ECO:0007669"/>
    <property type="project" value="UniProtKB-ARBA"/>
</dbReference>
<evidence type="ECO:0000259" key="5">
    <source>
        <dbReference type="PROSITE" id="PS50893"/>
    </source>
</evidence>
<reference evidence="6" key="1">
    <citation type="journal article" date="2007" name="J. Bacteriol.">
        <title>Cyclic AMP directly activates NasP, an N-acyl amino acid antibiotic biosynthetic enzyme cloned from an uncultured beta-proteobacterium.</title>
        <authorList>
            <person name="Clardy J."/>
            <person name="Brady S.F."/>
        </authorList>
    </citation>
    <scope>NUCLEOTIDE SEQUENCE</scope>
</reference>